<dbReference type="AlphaFoldDB" id="A0A4R6UI65"/>
<dbReference type="FunFam" id="3.30.420.40:FF:000023">
    <property type="entry name" value="Guanosine-5'-triphosphate,3'-diphosphate pyrophosphatase"/>
    <property type="match status" value="1"/>
</dbReference>
<dbReference type="PANTHER" id="PTHR30005">
    <property type="entry name" value="EXOPOLYPHOSPHATASE"/>
    <property type="match status" value="1"/>
</dbReference>
<dbReference type="Gene3D" id="3.30.420.40">
    <property type="match status" value="1"/>
</dbReference>
<feature type="domain" description="Ppx/GppA phosphatase N-terminal" evidence="2">
    <location>
        <begin position="23"/>
        <end position="302"/>
    </location>
</feature>
<dbReference type="InterPro" id="IPR050273">
    <property type="entry name" value="GppA/Ppx_hydrolase"/>
</dbReference>
<dbReference type="Proteomes" id="UP000295510">
    <property type="component" value="Unassembled WGS sequence"/>
</dbReference>
<feature type="domain" description="Ppx/GppA phosphatase C-terminal" evidence="3">
    <location>
        <begin position="310"/>
        <end position="478"/>
    </location>
</feature>
<name>A0A4R6UI65_9BURK</name>
<evidence type="ECO:0000313" key="4">
    <source>
        <dbReference type="EMBL" id="TDQ44685.1"/>
    </source>
</evidence>
<evidence type="ECO:0000256" key="1">
    <source>
        <dbReference type="ARBA" id="ARBA00022801"/>
    </source>
</evidence>
<dbReference type="PIRSF" id="PIRSF001267">
    <property type="entry name" value="Pyrophosphatase_GppA_Ppx"/>
    <property type="match status" value="1"/>
</dbReference>
<keyword evidence="1" id="KW-0378">Hydrolase</keyword>
<dbReference type="GO" id="GO:0004309">
    <property type="term" value="F:exopolyphosphatase activity"/>
    <property type="evidence" value="ECO:0007669"/>
    <property type="project" value="TreeGrafter"/>
</dbReference>
<dbReference type="OrthoDB" id="9793035at2"/>
<keyword evidence="5" id="KW-1185">Reference proteome</keyword>
<dbReference type="SUPFAM" id="SSF53067">
    <property type="entry name" value="Actin-like ATPase domain"/>
    <property type="match status" value="2"/>
</dbReference>
<evidence type="ECO:0000259" key="2">
    <source>
        <dbReference type="Pfam" id="PF02541"/>
    </source>
</evidence>
<dbReference type="InterPro" id="IPR048950">
    <property type="entry name" value="Ppx_GppA_C"/>
</dbReference>
<dbReference type="GO" id="GO:0006798">
    <property type="term" value="P:polyphosphate catabolic process"/>
    <property type="evidence" value="ECO:0007669"/>
    <property type="project" value="TreeGrafter"/>
</dbReference>
<reference evidence="4 5" key="1">
    <citation type="submission" date="2019-03" db="EMBL/GenBank/DDBJ databases">
        <title>Genomic Encyclopedia of Type Strains, Phase IV (KMG-IV): sequencing the most valuable type-strain genomes for metagenomic binning, comparative biology and taxonomic classification.</title>
        <authorList>
            <person name="Goeker M."/>
        </authorList>
    </citation>
    <scope>NUCLEOTIDE SEQUENCE [LARGE SCALE GENOMIC DNA]</scope>
    <source>
        <strain evidence="4 5">DSM 19605</strain>
    </source>
</reference>
<dbReference type="RefSeq" id="WP_133595617.1">
    <property type="nucleotide sequence ID" value="NZ_SNYL01000002.1"/>
</dbReference>
<dbReference type="SUPFAM" id="SSF109604">
    <property type="entry name" value="HD-domain/PDEase-like"/>
    <property type="match status" value="1"/>
</dbReference>
<evidence type="ECO:0000313" key="5">
    <source>
        <dbReference type="Proteomes" id="UP000295510"/>
    </source>
</evidence>
<protein>
    <submittedName>
        <fullName evidence="4">Ppx/GppA phosphatase</fullName>
    </submittedName>
</protein>
<dbReference type="Pfam" id="PF02541">
    <property type="entry name" value="Ppx-GppA"/>
    <property type="match status" value="1"/>
</dbReference>
<comment type="caution">
    <text evidence="4">The sequence shown here is derived from an EMBL/GenBank/DDBJ whole genome shotgun (WGS) entry which is preliminary data.</text>
</comment>
<organism evidence="4 5">
    <name type="scientific">Tepidicella xavieri</name>
    <dbReference type="NCBI Taxonomy" id="360241"/>
    <lineage>
        <taxon>Bacteria</taxon>
        <taxon>Pseudomonadati</taxon>
        <taxon>Pseudomonadota</taxon>
        <taxon>Betaproteobacteria</taxon>
        <taxon>Burkholderiales</taxon>
        <taxon>Tepidicella</taxon>
    </lineage>
</organism>
<dbReference type="PANTHER" id="PTHR30005:SF14">
    <property type="entry name" value="EXOPOLYPHOSPHATASE"/>
    <property type="match status" value="1"/>
</dbReference>
<dbReference type="EMBL" id="SNYL01000002">
    <property type="protein sequence ID" value="TDQ44685.1"/>
    <property type="molecule type" value="Genomic_DNA"/>
</dbReference>
<accession>A0A4R6UI65</accession>
<dbReference type="Gene3D" id="3.30.420.150">
    <property type="entry name" value="Exopolyphosphatase. Domain 2"/>
    <property type="match status" value="1"/>
</dbReference>
<gene>
    <name evidence="4" type="ORF">DFR43_10224</name>
</gene>
<dbReference type="CDD" id="cd24053">
    <property type="entry name" value="ASKHA_NBD_EcPPX-GppA-like"/>
    <property type="match status" value="1"/>
</dbReference>
<dbReference type="InterPro" id="IPR003695">
    <property type="entry name" value="Ppx_GppA_N"/>
</dbReference>
<evidence type="ECO:0000259" key="3">
    <source>
        <dbReference type="Pfam" id="PF21447"/>
    </source>
</evidence>
<sequence>MQNGTLLAAVDLGSNSFRLEIGRYDSGHIERVEYLKEVVRQGSGLDEEKNLSLAAMERGWECLARFAERLHGFKKNQVRAVATQTLREARNRDVFLRKAQQILGFAIDVISGHEEARLIYQGVSHLLPQSEERRLVIDIGGRSTEVILGQGYTPIRMESYRLGSVAWSTRYFPRNQFTAPMLRTAVIAAKAVLDEALETFPRAEWQVAYGSSGTMGAVADILATHGFPAGMITKPGLDWMTERMLRAGNVDELRLDGLKEDRRPVLAGGISVLHALFELFEMDAILRAEGALRQGALYDLIDRDNDQTDVRERTVRWLADRFTTDKAQAARVSAVATQLFAQVATADPLNGRYSQKLEWAARLHEIGTHISHADAHRHGAYILDHVDAPGFSLPELHRMSQLVLGQRGKLKKLEAELADELFAKQLMCLRLAVLLCHARKDPDIGALRLQYKSRQFKLTAVPGWAKQFPQSAWLLEEEALAWQKTDWRLVLDLR</sequence>
<dbReference type="InterPro" id="IPR043129">
    <property type="entry name" value="ATPase_NBD"/>
</dbReference>
<dbReference type="Pfam" id="PF21447">
    <property type="entry name" value="Ppx-GppA_III"/>
    <property type="match status" value="1"/>
</dbReference>
<dbReference type="Gene3D" id="1.10.3210.10">
    <property type="entry name" value="Hypothetical protein af1432"/>
    <property type="match status" value="1"/>
</dbReference>
<dbReference type="InterPro" id="IPR030673">
    <property type="entry name" value="PyroPPase_GppA_Ppx"/>
</dbReference>
<proteinExistence type="predicted"/>